<evidence type="ECO:0000313" key="2">
    <source>
        <dbReference type="EMBL" id="KAA8566997.1"/>
    </source>
</evidence>
<protein>
    <submittedName>
        <fullName evidence="2">Uncharacterized protein</fullName>
    </submittedName>
</protein>
<proteinExistence type="predicted"/>
<gene>
    <name evidence="2" type="ORF">EYC84_010086</name>
</gene>
<sequence length="111" mass="12256">MVFLASPRLLGKEKLRRRKTGVRSQDEGTARQHQQSTNKHLQIYCQGSPALSDILTDLTTPHCVVQNCNHDSSRLKAWIGGVDYGCDWLGAKIDALCVCCTEVLTGALDEL</sequence>
<feature type="region of interest" description="Disordered" evidence="1">
    <location>
        <begin position="16"/>
        <end position="37"/>
    </location>
</feature>
<keyword evidence="3" id="KW-1185">Reference proteome</keyword>
<dbReference type="Proteomes" id="UP000322873">
    <property type="component" value="Unassembled WGS sequence"/>
</dbReference>
<evidence type="ECO:0000313" key="3">
    <source>
        <dbReference type="Proteomes" id="UP000322873"/>
    </source>
</evidence>
<reference evidence="2 3" key="1">
    <citation type="submission" date="2019-06" db="EMBL/GenBank/DDBJ databases">
        <title>Genome Sequence of the Brown Rot Fungal Pathogen Monilinia fructicola.</title>
        <authorList>
            <person name="De Miccolis Angelini R.M."/>
            <person name="Landi L."/>
            <person name="Abate D."/>
            <person name="Pollastro S."/>
            <person name="Romanazzi G."/>
            <person name="Faretra F."/>
        </authorList>
    </citation>
    <scope>NUCLEOTIDE SEQUENCE [LARGE SCALE GENOMIC DNA]</scope>
    <source>
        <strain evidence="2 3">Mfrc123</strain>
    </source>
</reference>
<accession>A0A5M9JE13</accession>
<name>A0A5M9JE13_MONFR</name>
<organism evidence="2 3">
    <name type="scientific">Monilinia fructicola</name>
    <name type="common">Brown rot fungus</name>
    <name type="synonym">Ciboria fructicola</name>
    <dbReference type="NCBI Taxonomy" id="38448"/>
    <lineage>
        <taxon>Eukaryota</taxon>
        <taxon>Fungi</taxon>
        <taxon>Dikarya</taxon>
        <taxon>Ascomycota</taxon>
        <taxon>Pezizomycotina</taxon>
        <taxon>Leotiomycetes</taxon>
        <taxon>Helotiales</taxon>
        <taxon>Sclerotiniaceae</taxon>
        <taxon>Monilinia</taxon>
    </lineage>
</organism>
<dbReference type="AlphaFoldDB" id="A0A5M9JE13"/>
<evidence type="ECO:0000256" key="1">
    <source>
        <dbReference type="SAM" id="MobiDB-lite"/>
    </source>
</evidence>
<comment type="caution">
    <text evidence="2">The sequence shown here is derived from an EMBL/GenBank/DDBJ whole genome shotgun (WGS) entry which is preliminary data.</text>
</comment>
<dbReference type="EMBL" id="VICG01000011">
    <property type="protein sequence ID" value="KAA8566997.1"/>
    <property type="molecule type" value="Genomic_DNA"/>
</dbReference>